<dbReference type="AlphaFoldDB" id="A0A919W1M3"/>
<evidence type="ECO:0000259" key="7">
    <source>
        <dbReference type="Pfam" id="PF08240"/>
    </source>
</evidence>
<dbReference type="Pfam" id="PF08240">
    <property type="entry name" value="ADH_N"/>
    <property type="match status" value="1"/>
</dbReference>
<dbReference type="Pfam" id="PF00107">
    <property type="entry name" value="ADH_zinc_N"/>
    <property type="match status" value="1"/>
</dbReference>
<sequence length="311" mass="32035">MDVERAGVCGTDMEFFSGAMSYLHTGQAKYPMRIGHEWSGTVSAVGPGVAETWLGRRVTGDTMLGCGRCARCRSGRQHVCADRYEIGVRNGWPGALAEQVPVPVKALQVLPEQVDAALGALVEPGGNALRAVRGAALPPGGRLLILGPGAIGLLTAQIALAQGADVHLLGRSAESLAFAASVGFPQGWTTATLPDLTWDAVIDASNGPELPALAVELVEPGRRVVYVGLAAEPSLIDSRTLALKDVTAVGVLSASGGFAGTVELFASGEVDPRPLVAATVGLDDVAAVLAGERRPGWGAGPKIHVDPRTRS</sequence>
<reference evidence="8" key="1">
    <citation type="submission" date="2021-03" db="EMBL/GenBank/DDBJ databases">
        <title>Whole genome shotgun sequence of Actinoplanes auranticolor NBRC 12245.</title>
        <authorList>
            <person name="Komaki H."/>
            <person name="Tamura T."/>
        </authorList>
    </citation>
    <scope>NUCLEOTIDE SEQUENCE</scope>
    <source>
        <strain evidence="8">NBRC 12245</strain>
    </source>
</reference>
<evidence type="ECO:0000256" key="5">
    <source>
        <dbReference type="RuleBase" id="RU361277"/>
    </source>
</evidence>
<dbReference type="GO" id="GO:0016491">
    <property type="term" value="F:oxidoreductase activity"/>
    <property type="evidence" value="ECO:0007669"/>
    <property type="project" value="UniProtKB-KW"/>
</dbReference>
<dbReference type="InterPro" id="IPR036291">
    <property type="entry name" value="NAD(P)-bd_dom_sf"/>
</dbReference>
<feature type="domain" description="Alcohol dehydrogenase-like C-terminal" evidence="6">
    <location>
        <begin position="150"/>
        <end position="265"/>
    </location>
</feature>
<dbReference type="InterPro" id="IPR013154">
    <property type="entry name" value="ADH-like_N"/>
</dbReference>
<dbReference type="PROSITE" id="PS00059">
    <property type="entry name" value="ADH_ZINC"/>
    <property type="match status" value="1"/>
</dbReference>
<proteinExistence type="inferred from homology"/>
<dbReference type="GO" id="GO:0008270">
    <property type="term" value="F:zinc ion binding"/>
    <property type="evidence" value="ECO:0007669"/>
    <property type="project" value="InterPro"/>
</dbReference>
<name>A0A919W1M3_9ACTN</name>
<evidence type="ECO:0000256" key="3">
    <source>
        <dbReference type="ARBA" id="ARBA00022833"/>
    </source>
</evidence>
<protein>
    <submittedName>
        <fullName evidence="8">Alcohol dehydrogenase</fullName>
    </submittedName>
</protein>
<evidence type="ECO:0000259" key="6">
    <source>
        <dbReference type="Pfam" id="PF00107"/>
    </source>
</evidence>
<organism evidence="8 9">
    <name type="scientific">Actinoplanes auranticolor</name>
    <dbReference type="NCBI Taxonomy" id="47988"/>
    <lineage>
        <taxon>Bacteria</taxon>
        <taxon>Bacillati</taxon>
        <taxon>Actinomycetota</taxon>
        <taxon>Actinomycetes</taxon>
        <taxon>Micromonosporales</taxon>
        <taxon>Micromonosporaceae</taxon>
        <taxon>Actinoplanes</taxon>
    </lineage>
</organism>
<dbReference type="Proteomes" id="UP000681340">
    <property type="component" value="Unassembled WGS sequence"/>
</dbReference>
<dbReference type="InterPro" id="IPR013149">
    <property type="entry name" value="ADH-like_C"/>
</dbReference>
<dbReference type="Gene3D" id="3.40.50.720">
    <property type="entry name" value="NAD(P)-binding Rossmann-like Domain"/>
    <property type="match status" value="1"/>
</dbReference>
<gene>
    <name evidence="8" type="primary">adh_2</name>
    <name evidence="8" type="ORF">Aau02nite_71910</name>
</gene>
<evidence type="ECO:0000313" key="9">
    <source>
        <dbReference type="Proteomes" id="UP000681340"/>
    </source>
</evidence>
<dbReference type="Gene3D" id="3.90.180.10">
    <property type="entry name" value="Medium-chain alcohol dehydrogenases, catalytic domain"/>
    <property type="match status" value="1"/>
</dbReference>
<evidence type="ECO:0000256" key="2">
    <source>
        <dbReference type="ARBA" id="ARBA00022723"/>
    </source>
</evidence>
<dbReference type="InterPro" id="IPR050129">
    <property type="entry name" value="Zn_alcohol_dh"/>
</dbReference>
<comment type="similarity">
    <text evidence="5">Belongs to the zinc-containing alcohol dehydrogenase family.</text>
</comment>
<dbReference type="SUPFAM" id="SSF51735">
    <property type="entry name" value="NAD(P)-binding Rossmann-fold domains"/>
    <property type="match status" value="1"/>
</dbReference>
<keyword evidence="2 5" id="KW-0479">Metal-binding</keyword>
<evidence type="ECO:0000256" key="1">
    <source>
        <dbReference type="ARBA" id="ARBA00001947"/>
    </source>
</evidence>
<dbReference type="PANTHER" id="PTHR43401:SF2">
    <property type="entry name" value="L-THREONINE 3-DEHYDROGENASE"/>
    <property type="match status" value="1"/>
</dbReference>
<dbReference type="InterPro" id="IPR011032">
    <property type="entry name" value="GroES-like_sf"/>
</dbReference>
<feature type="domain" description="Alcohol dehydrogenase-like N-terminal" evidence="7">
    <location>
        <begin position="2"/>
        <end position="111"/>
    </location>
</feature>
<keyword evidence="4" id="KW-0560">Oxidoreductase</keyword>
<keyword evidence="9" id="KW-1185">Reference proteome</keyword>
<accession>A0A919W1M3</accession>
<dbReference type="PANTHER" id="PTHR43401">
    <property type="entry name" value="L-THREONINE 3-DEHYDROGENASE"/>
    <property type="match status" value="1"/>
</dbReference>
<evidence type="ECO:0000256" key="4">
    <source>
        <dbReference type="ARBA" id="ARBA00023002"/>
    </source>
</evidence>
<evidence type="ECO:0000313" key="8">
    <source>
        <dbReference type="EMBL" id="GIM76633.1"/>
    </source>
</evidence>
<dbReference type="InterPro" id="IPR002328">
    <property type="entry name" value="ADH_Zn_CS"/>
</dbReference>
<keyword evidence="3 5" id="KW-0862">Zinc</keyword>
<dbReference type="EMBL" id="BOQL01000063">
    <property type="protein sequence ID" value="GIM76633.1"/>
    <property type="molecule type" value="Genomic_DNA"/>
</dbReference>
<dbReference type="SUPFAM" id="SSF50129">
    <property type="entry name" value="GroES-like"/>
    <property type="match status" value="1"/>
</dbReference>
<comment type="caution">
    <text evidence="8">The sequence shown here is derived from an EMBL/GenBank/DDBJ whole genome shotgun (WGS) entry which is preliminary data.</text>
</comment>
<comment type="cofactor">
    <cofactor evidence="1 5">
        <name>Zn(2+)</name>
        <dbReference type="ChEBI" id="CHEBI:29105"/>
    </cofactor>
</comment>